<dbReference type="SUPFAM" id="SSF47090">
    <property type="entry name" value="PGBD-like"/>
    <property type="match status" value="1"/>
</dbReference>
<evidence type="ECO:0000256" key="7">
    <source>
        <dbReference type="PROSITE-ProRule" id="PRU01373"/>
    </source>
</evidence>
<dbReference type="InterPro" id="IPR036366">
    <property type="entry name" value="PGBDSf"/>
</dbReference>
<dbReference type="Proteomes" id="UP000758856">
    <property type="component" value="Unassembled WGS sequence"/>
</dbReference>
<dbReference type="SUPFAM" id="SSF141523">
    <property type="entry name" value="L,D-transpeptidase catalytic domain-like"/>
    <property type="match status" value="1"/>
</dbReference>
<proteinExistence type="inferred from homology"/>
<accession>A0A9W6MT07</accession>
<reference evidence="11" key="3">
    <citation type="submission" date="2023-01" db="EMBL/GenBank/DDBJ databases">
        <authorList>
            <person name="Sun Q."/>
            <person name="Evtushenko L."/>
        </authorList>
    </citation>
    <scope>NUCLEOTIDE SEQUENCE</scope>
    <source>
        <strain evidence="11">VKM B-1606</strain>
    </source>
</reference>
<keyword evidence="6 7" id="KW-0961">Cell wall biogenesis/degradation</keyword>
<dbReference type="Pfam" id="PF20142">
    <property type="entry name" value="Scaffold"/>
    <property type="match status" value="1"/>
</dbReference>
<dbReference type="PROSITE" id="PS52029">
    <property type="entry name" value="LD_TPASE"/>
    <property type="match status" value="1"/>
</dbReference>
<keyword evidence="13" id="KW-1185">Reference proteome</keyword>
<evidence type="ECO:0000313" key="14">
    <source>
        <dbReference type="Proteomes" id="UP001143400"/>
    </source>
</evidence>
<keyword evidence="4 7" id="KW-0133">Cell shape</keyword>
<comment type="similarity">
    <text evidence="2">Belongs to the YkuD family.</text>
</comment>
<dbReference type="GO" id="GO:0009252">
    <property type="term" value="P:peptidoglycan biosynthetic process"/>
    <property type="evidence" value="ECO:0007669"/>
    <property type="project" value="UniProtKB-KW"/>
</dbReference>
<feature type="compositionally biased region" description="Low complexity" evidence="8">
    <location>
        <begin position="630"/>
        <end position="649"/>
    </location>
</feature>
<evidence type="ECO:0000256" key="6">
    <source>
        <dbReference type="ARBA" id="ARBA00023316"/>
    </source>
</evidence>
<dbReference type="InterPro" id="IPR036365">
    <property type="entry name" value="PGBD-like_sf"/>
</dbReference>
<dbReference type="InterPro" id="IPR005490">
    <property type="entry name" value="LD_TPept_cat_dom"/>
</dbReference>
<dbReference type="GO" id="GO:0016740">
    <property type="term" value="F:transferase activity"/>
    <property type="evidence" value="ECO:0007669"/>
    <property type="project" value="UniProtKB-KW"/>
</dbReference>
<dbReference type="EMBL" id="BSFF01000009">
    <property type="protein sequence ID" value="GLK57325.1"/>
    <property type="molecule type" value="Genomic_DNA"/>
</dbReference>
<dbReference type="InterPro" id="IPR038063">
    <property type="entry name" value="Transpep_catalytic_dom"/>
</dbReference>
<feature type="region of interest" description="Disordered" evidence="8">
    <location>
        <begin position="48"/>
        <end position="67"/>
    </location>
</feature>
<reference evidence="12 13" key="2">
    <citation type="submission" date="2021-01" db="EMBL/GenBank/DDBJ databases">
        <title>Genomic Encyclopedia of Type Strains, Phase IV (KMG-IV): sequencing the most valuable type-strain genomes for metagenomic binning, comparative biology and taxonomic classification.</title>
        <authorList>
            <person name="Goeker M."/>
        </authorList>
    </citation>
    <scope>NUCLEOTIDE SEQUENCE [LARGE SCALE GENOMIC DNA]</scope>
    <source>
        <strain evidence="12 13">DSM 6130</strain>
    </source>
</reference>
<feature type="compositionally biased region" description="Low complexity" evidence="8">
    <location>
        <begin position="80"/>
        <end position="94"/>
    </location>
</feature>
<dbReference type="AlphaFoldDB" id="A0A9W6MT07"/>
<comment type="caution">
    <text evidence="11">The sequence shown here is derived from an EMBL/GenBank/DDBJ whole genome shotgun (WGS) entry which is preliminary data.</text>
</comment>
<organism evidence="11 14">
    <name type="scientific">Methylopila capsulata</name>
    <dbReference type="NCBI Taxonomy" id="61654"/>
    <lineage>
        <taxon>Bacteria</taxon>
        <taxon>Pseudomonadati</taxon>
        <taxon>Pseudomonadota</taxon>
        <taxon>Alphaproteobacteria</taxon>
        <taxon>Hyphomicrobiales</taxon>
        <taxon>Methylopilaceae</taxon>
        <taxon>Methylopila</taxon>
    </lineage>
</organism>
<dbReference type="EMBL" id="JAFBCY010000005">
    <property type="protein sequence ID" value="MBM7853461.1"/>
    <property type="molecule type" value="Genomic_DNA"/>
</dbReference>
<evidence type="ECO:0000256" key="5">
    <source>
        <dbReference type="ARBA" id="ARBA00022984"/>
    </source>
</evidence>
<dbReference type="CDD" id="cd16913">
    <property type="entry name" value="YkuD_like"/>
    <property type="match status" value="1"/>
</dbReference>
<dbReference type="GO" id="GO:0008360">
    <property type="term" value="P:regulation of cell shape"/>
    <property type="evidence" value="ECO:0007669"/>
    <property type="project" value="UniProtKB-UniRule"/>
</dbReference>
<dbReference type="InterPro" id="IPR002477">
    <property type="entry name" value="Peptidoglycan-bd-like"/>
</dbReference>
<dbReference type="GO" id="GO:0004180">
    <property type="term" value="F:carboxypeptidase activity"/>
    <property type="evidence" value="ECO:0007669"/>
    <property type="project" value="UniProtKB-ARBA"/>
</dbReference>
<feature type="chain" id="PRO_5040793142" evidence="9">
    <location>
        <begin position="39"/>
        <end position="670"/>
    </location>
</feature>
<dbReference type="RefSeq" id="WP_204951914.1">
    <property type="nucleotide sequence ID" value="NZ_BSFF01000009.1"/>
</dbReference>
<dbReference type="Proteomes" id="UP001143400">
    <property type="component" value="Unassembled WGS sequence"/>
</dbReference>
<dbReference type="Gene3D" id="2.40.440.10">
    <property type="entry name" value="L,D-transpeptidase catalytic domain-like"/>
    <property type="match status" value="1"/>
</dbReference>
<evidence type="ECO:0000256" key="3">
    <source>
        <dbReference type="ARBA" id="ARBA00022679"/>
    </source>
</evidence>
<evidence type="ECO:0000259" key="10">
    <source>
        <dbReference type="PROSITE" id="PS52029"/>
    </source>
</evidence>
<feature type="region of interest" description="Disordered" evidence="8">
    <location>
        <begin position="604"/>
        <end position="670"/>
    </location>
</feature>
<dbReference type="Pfam" id="PF03734">
    <property type="entry name" value="YkuD"/>
    <property type="match status" value="1"/>
</dbReference>
<evidence type="ECO:0000313" key="13">
    <source>
        <dbReference type="Proteomes" id="UP000758856"/>
    </source>
</evidence>
<name>A0A9W6MT07_9HYPH</name>
<comment type="pathway">
    <text evidence="1 7">Cell wall biogenesis; peptidoglycan biosynthesis.</text>
</comment>
<keyword evidence="5 7" id="KW-0573">Peptidoglycan synthesis</keyword>
<evidence type="ECO:0000313" key="11">
    <source>
        <dbReference type="EMBL" id="GLK57325.1"/>
    </source>
</evidence>
<reference evidence="11" key="1">
    <citation type="journal article" date="2014" name="Int. J. Syst. Evol. Microbiol.">
        <title>Complete genome sequence of Corynebacterium casei LMG S-19264T (=DSM 44701T), isolated from a smear-ripened cheese.</title>
        <authorList>
            <consortium name="US DOE Joint Genome Institute (JGI-PGF)"/>
            <person name="Walter F."/>
            <person name="Albersmeier A."/>
            <person name="Kalinowski J."/>
            <person name="Ruckert C."/>
        </authorList>
    </citation>
    <scope>NUCLEOTIDE SEQUENCE</scope>
    <source>
        <strain evidence="11">VKM B-1606</strain>
    </source>
</reference>
<dbReference type="PANTHER" id="PTHR41533:SF2">
    <property type="entry name" value="BLR7131 PROTEIN"/>
    <property type="match status" value="1"/>
</dbReference>
<dbReference type="InterPro" id="IPR052905">
    <property type="entry name" value="LD-transpeptidase_YkuD-like"/>
</dbReference>
<keyword evidence="3" id="KW-0808">Transferase</keyword>
<feature type="active site" description="Nucleophile" evidence="7">
    <location>
        <position position="528"/>
    </location>
</feature>
<feature type="domain" description="L,D-TPase catalytic" evidence="10">
    <location>
        <begin position="377"/>
        <end position="555"/>
    </location>
</feature>
<dbReference type="Gene3D" id="1.10.101.10">
    <property type="entry name" value="PGBD-like superfamily/PGBD"/>
    <property type="match status" value="1"/>
</dbReference>
<dbReference type="GO" id="GO:0071555">
    <property type="term" value="P:cell wall organization"/>
    <property type="evidence" value="ECO:0007669"/>
    <property type="project" value="UniProtKB-UniRule"/>
</dbReference>
<dbReference type="PANTHER" id="PTHR41533">
    <property type="entry name" value="L,D-TRANSPEPTIDASE HI_1667-RELATED"/>
    <property type="match status" value="1"/>
</dbReference>
<keyword evidence="9" id="KW-0732">Signal</keyword>
<sequence>MITSADRGPTTAPTPKRAWRAAALGVSLSALTFAGALAQAPGTTAAVATPEAAQTPAPAPIVPDVTGSVDAAGEAKDEPAAAPAAPDAEQAAPATPGPVEAIHPTDPLQTAVTALLATDGAGQSLKMPAGDRAALIAFYAARNGSPLWLADSRFTPQADAARAKIASAADDGLDPKRYALPSSPASSEPAVVARADVMLSAAALAYAREAWGGRVNPTTISRSIAAGASRFDAAAALVAISASADVATTLDGFNPPHAQFQALRKLLIAKRAERTEAPKQPLILEGKLLKPGVEDERVPVLRARLGLDERPGDLMFDDALAEALSAFQKTKKLPVSGLANRQTIRALNAEGRGADPTSLLVANMERWRWLPRDLGAKHVFVDVAAFELHIMQDGRSIHDTRVIVGKNSNQTPLFSNAIDHIVVNPYWNVPTSIAVKEMLPQLRRDPNYLANRGYEVVVSDGKKTRVVGAGSVDWSGNLRNVRIRQPPGERNALGNIKFMFPNDYAVYLHDTPQRNLFKLTSRALSHGCVRVNEPLQFADALIGDQGWSGEKLGKLVGGKERRVNLATPIPVHLTYFTAWVGADGALQTRSDFYGQDPRLKAALNGEPLPPLPQAAPVVAMPKPEKPVRRAAPPQTQEQQAQMAEQAPVQRPRTFGSWLSNVFGDSSRRQP</sequence>
<evidence type="ECO:0000256" key="9">
    <source>
        <dbReference type="SAM" id="SignalP"/>
    </source>
</evidence>
<dbReference type="Pfam" id="PF01471">
    <property type="entry name" value="PG_binding_1"/>
    <property type="match status" value="1"/>
</dbReference>
<feature type="region of interest" description="Disordered" evidence="8">
    <location>
        <begin position="72"/>
        <end position="104"/>
    </location>
</feature>
<evidence type="ECO:0000256" key="1">
    <source>
        <dbReference type="ARBA" id="ARBA00004752"/>
    </source>
</evidence>
<evidence type="ECO:0000313" key="12">
    <source>
        <dbReference type="EMBL" id="MBM7853461.1"/>
    </source>
</evidence>
<evidence type="ECO:0000256" key="4">
    <source>
        <dbReference type="ARBA" id="ARBA00022960"/>
    </source>
</evidence>
<feature type="signal peptide" evidence="9">
    <location>
        <begin position="1"/>
        <end position="38"/>
    </location>
</feature>
<protein>
    <submittedName>
        <fullName evidence="12">Murein L,D-transpeptidase YcbB/YkuD</fullName>
    </submittedName>
</protein>
<gene>
    <name evidence="11" type="ORF">GCM10008170_33450</name>
    <name evidence="12" type="ORF">JOD31_003722</name>
</gene>
<feature type="active site" description="Proton donor/acceptor" evidence="7">
    <location>
        <position position="509"/>
    </location>
</feature>
<evidence type="ECO:0000256" key="2">
    <source>
        <dbReference type="ARBA" id="ARBA00005992"/>
    </source>
</evidence>
<dbReference type="InterPro" id="IPR045380">
    <property type="entry name" value="LD_TPept_scaffold_dom"/>
</dbReference>
<evidence type="ECO:0000256" key="8">
    <source>
        <dbReference type="SAM" id="MobiDB-lite"/>
    </source>
</evidence>